<dbReference type="AlphaFoldDB" id="A0AAE3DGM3"/>
<gene>
    <name evidence="1" type="ORF">LKD37_14410</name>
</gene>
<organism evidence="1 2">
    <name type="scientific">Brotocaccenecus cirricatena</name>
    <dbReference type="NCBI Taxonomy" id="3064195"/>
    <lineage>
        <taxon>Bacteria</taxon>
        <taxon>Bacillati</taxon>
        <taxon>Bacillota</taxon>
        <taxon>Clostridia</taxon>
        <taxon>Eubacteriales</taxon>
        <taxon>Oscillospiraceae</taxon>
        <taxon>Brotocaccenecus</taxon>
    </lineage>
</organism>
<keyword evidence="2" id="KW-1185">Reference proteome</keyword>
<proteinExistence type="predicted"/>
<accession>A0AAE3DGM3</accession>
<dbReference type="EMBL" id="JAJEPW010000063">
    <property type="protein sequence ID" value="MCC2130686.1"/>
    <property type="molecule type" value="Genomic_DNA"/>
</dbReference>
<evidence type="ECO:0000313" key="2">
    <source>
        <dbReference type="Proteomes" id="UP001199319"/>
    </source>
</evidence>
<comment type="caution">
    <text evidence="1">The sequence shown here is derived from an EMBL/GenBank/DDBJ whole genome shotgun (WGS) entry which is preliminary data.</text>
</comment>
<dbReference type="RefSeq" id="WP_302929839.1">
    <property type="nucleotide sequence ID" value="NZ_JAJEPW010000063.1"/>
</dbReference>
<name>A0AAE3DGM3_9FIRM</name>
<dbReference type="Proteomes" id="UP001199319">
    <property type="component" value="Unassembled WGS sequence"/>
</dbReference>
<reference evidence="1" key="1">
    <citation type="submission" date="2021-10" db="EMBL/GenBank/DDBJ databases">
        <title>Anaerobic single-cell dispensing facilitates the cultivation of human gut bacteria.</title>
        <authorList>
            <person name="Afrizal A."/>
        </authorList>
    </citation>
    <scope>NUCLEOTIDE SEQUENCE</scope>
    <source>
        <strain evidence="1">CLA-AA-H272</strain>
    </source>
</reference>
<protein>
    <submittedName>
        <fullName evidence="1">Uncharacterized protein</fullName>
    </submittedName>
</protein>
<evidence type="ECO:0000313" key="1">
    <source>
        <dbReference type="EMBL" id="MCC2130686.1"/>
    </source>
</evidence>
<sequence>MKSVLIKDTTRAQREEIVRRALCDGGCDGCSGCGNLGGGRVEEMYRPYIEGKRELREINESYRANFVRGG</sequence>